<proteinExistence type="predicted"/>
<sequence>MNDHTTLEAPVGTEEAKAELKQKIKAQLKEAMGRTGFELKNFIRIVGPLNMGRVISAGAADKEEWIEEIYRHQSIKHTVKTGDLEGGRPVPRQQILDDLTGHMALFTLQNRVLDELTKALRGLSDLELVQDTGHGRGLLIAVGYLSQVRGDTTKWHGKAARLVKAITAEGEQPDPDSDARVAYARYWREAKEIAVDIAGKIATSQQDAQEALEFEAMKAIVTDPDNPKYQTYQDSAKAGLKITDNGMGALETTSDVMADVPEAHVKTASVGLAAAVSVLTVLKVDFDRLVKSSASSLDVAQYKKKENVGAAYIALDKKPMLIAEMLARKRVSDADYVLSKVADPVIRELAPFAPPMVVSTLWEGIRETIVKTVDEHEQKRIEIAKVKLGLKEKEADWSDLTLEESAKRLAGIVGDTGEGMLDDLEETITSNVFTLLNPVELAAGTAIRALAGRIAKIIASAIPATAAQDVDGGKLYGRIEAITGALKRALPQGKATAGPPTCPTTTDEGVRVETVLSRQLTGELNGQPCWLVRLVSGARGHLYAMDRTFIPLPAGDPQADVEIPATDHLGRSFVWIVPDTKPAGNGGMFGRNVHAAFKARIGTVVGKVEKRTKAGTNAAFYFTAENVSDDSYDTWSRRVVFDGVSGEEPGGYYDRDSGDRVEGTWYQPWSGANRYLFVAKDGTCNWAQGGDPVGNRPGTKVHTALAKIRYDSSFNLDSVAF</sequence>
<accession>A0ABN1RA77</accession>
<evidence type="ECO:0000313" key="1">
    <source>
        <dbReference type="EMBL" id="GAA0953215.1"/>
    </source>
</evidence>
<keyword evidence="2" id="KW-1185">Reference proteome</keyword>
<dbReference type="EMBL" id="BAAAHK010000013">
    <property type="protein sequence ID" value="GAA0953215.1"/>
    <property type="molecule type" value="Genomic_DNA"/>
</dbReference>
<organism evidence="1 2">
    <name type="scientific">Kribbella koreensis</name>
    <dbReference type="NCBI Taxonomy" id="57909"/>
    <lineage>
        <taxon>Bacteria</taxon>
        <taxon>Bacillati</taxon>
        <taxon>Actinomycetota</taxon>
        <taxon>Actinomycetes</taxon>
        <taxon>Propionibacteriales</taxon>
        <taxon>Kribbellaceae</taxon>
        <taxon>Kribbella</taxon>
    </lineage>
</organism>
<dbReference type="Proteomes" id="UP001500542">
    <property type="component" value="Unassembled WGS sequence"/>
</dbReference>
<gene>
    <name evidence="1" type="ORF">GCM10009554_57300</name>
</gene>
<protein>
    <submittedName>
        <fullName evidence="1">Uncharacterized protein</fullName>
    </submittedName>
</protein>
<evidence type="ECO:0000313" key="2">
    <source>
        <dbReference type="Proteomes" id="UP001500542"/>
    </source>
</evidence>
<dbReference type="RefSeq" id="WP_343976760.1">
    <property type="nucleotide sequence ID" value="NZ_BAAAHK010000013.1"/>
</dbReference>
<comment type="caution">
    <text evidence="1">The sequence shown here is derived from an EMBL/GenBank/DDBJ whole genome shotgun (WGS) entry which is preliminary data.</text>
</comment>
<reference evidence="1 2" key="1">
    <citation type="journal article" date="2019" name="Int. J. Syst. Evol. Microbiol.">
        <title>The Global Catalogue of Microorganisms (GCM) 10K type strain sequencing project: providing services to taxonomists for standard genome sequencing and annotation.</title>
        <authorList>
            <consortium name="The Broad Institute Genomics Platform"/>
            <consortium name="The Broad Institute Genome Sequencing Center for Infectious Disease"/>
            <person name="Wu L."/>
            <person name="Ma J."/>
        </authorList>
    </citation>
    <scope>NUCLEOTIDE SEQUENCE [LARGE SCALE GENOMIC DNA]</scope>
    <source>
        <strain evidence="1 2">JCM 10977</strain>
    </source>
</reference>
<name>A0ABN1RA77_9ACTN</name>